<evidence type="ECO:0000256" key="2">
    <source>
        <dbReference type="RuleBase" id="RU049442"/>
    </source>
</evidence>
<proteinExistence type="inferred from homology"/>
<gene>
    <name evidence="4" type="primary">FGF7_1</name>
    <name evidence="4" type="ORF">OS493_020601</name>
</gene>
<comment type="caution">
    <text evidence="4">The sequence shown here is derived from an EMBL/GenBank/DDBJ whole genome shotgun (WGS) entry which is preliminary data.</text>
</comment>
<dbReference type="PANTHER" id="PTHR11486">
    <property type="entry name" value="FIBROBLAST GROWTH FACTOR"/>
    <property type="match status" value="1"/>
</dbReference>
<evidence type="ECO:0000313" key="4">
    <source>
        <dbReference type="EMBL" id="KAJ7372172.1"/>
    </source>
</evidence>
<accession>A0A9W9YZ93</accession>
<dbReference type="SMART" id="SM00442">
    <property type="entry name" value="FGF"/>
    <property type="match status" value="1"/>
</dbReference>
<dbReference type="Proteomes" id="UP001163046">
    <property type="component" value="Unassembled WGS sequence"/>
</dbReference>
<dbReference type="EMBL" id="MU826838">
    <property type="protein sequence ID" value="KAJ7372172.1"/>
    <property type="molecule type" value="Genomic_DNA"/>
</dbReference>
<dbReference type="Gene3D" id="2.80.10.50">
    <property type="match status" value="1"/>
</dbReference>
<evidence type="ECO:0000256" key="3">
    <source>
        <dbReference type="SAM" id="MobiDB-lite"/>
    </source>
</evidence>
<keyword evidence="2" id="KW-0732">Signal</keyword>
<dbReference type="SUPFAM" id="SSF50353">
    <property type="entry name" value="Cytokine"/>
    <property type="match status" value="1"/>
</dbReference>
<feature type="region of interest" description="Disordered" evidence="3">
    <location>
        <begin position="179"/>
        <end position="205"/>
    </location>
</feature>
<feature type="compositionally biased region" description="Basic residues" evidence="3">
    <location>
        <begin position="179"/>
        <end position="192"/>
    </location>
</feature>
<dbReference type="InterPro" id="IPR008996">
    <property type="entry name" value="IL1/FGF"/>
</dbReference>
<dbReference type="OrthoDB" id="5976069at2759"/>
<feature type="chain" id="PRO_5041020569" description="Fibroblast growth factor" evidence="2">
    <location>
        <begin position="22"/>
        <end position="205"/>
    </location>
</feature>
<feature type="compositionally biased region" description="Polar residues" evidence="3">
    <location>
        <begin position="193"/>
        <end position="205"/>
    </location>
</feature>
<reference evidence="4" key="1">
    <citation type="submission" date="2023-01" db="EMBL/GenBank/DDBJ databases">
        <title>Genome assembly of the deep-sea coral Lophelia pertusa.</title>
        <authorList>
            <person name="Herrera S."/>
            <person name="Cordes E."/>
        </authorList>
    </citation>
    <scope>NUCLEOTIDE SEQUENCE</scope>
    <source>
        <strain evidence="4">USNM1676648</strain>
        <tissue evidence="4">Polyp</tissue>
    </source>
</reference>
<evidence type="ECO:0000256" key="1">
    <source>
        <dbReference type="ARBA" id="ARBA00007936"/>
    </source>
</evidence>
<feature type="signal peptide" evidence="2">
    <location>
        <begin position="1"/>
        <end position="21"/>
    </location>
</feature>
<evidence type="ECO:0000313" key="5">
    <source>
        <dbReference type="Proteomes" id="UP001163046"/>
    </source>
</evidence>
<keyword evidence="5" id="KW-1185">Reference proteome</keyword>
<sequence length="205" mass="23309">MGLLQVISIVFVVYLFGNTGALPVQEELRKVFHRQRRNARVLIASSTTSRRCNQTLIGSGYAFHTSTSDVSLWYKNGWFMAVHHDGNINGTSEARSPDIKLQLQSVGRSLVRIFSKQTCLYVAMASTGKVYTTEEPTDETVFQQTQESNGFETFASNKHFTPISRDLRRHFFLSMRKNGHIKNGKRSTRNHKTTQLSVMQSRETS</sequence>
<protein>
    <recommendedName>
        <fullName evidence="2">Fibroblast growth factor</fullName>
        <shortName evidence="2">FGF</shortName>
    </recommendedName>
</protein>
<dbReference type="Pfam" id="PF00167">
    <property type="entry name" value="FGF"/>
    <property type="match status" value="1"/>
</dbReference>
<dbReference type="InterPro" id="IPR056378">
    <property type="entry name" value="Let-756-like_FGF"/>
</dbReference>
<dbReference type="CDD" id="cd00058">
    <property type="entry name" value="beta-trefoil_FGF"/>
    <property type="match status" value="1"/>
</dbReference>
<dbReference type="InterPro" id="IPR002209">
    <property type="entry name" value="Fibroblast_GF_fam"/>
</dbReference>
<dbReference type="PRINTS" id="PR00262">
    <property type="entry name" value="IL1HBGF"/>
</dbReference>
<organism evidence="4 5">
    <name type="scientific">Desmophyllum pertusum</name>
    <dbReference type="NCBI Taxonomy" id="174260"/>
    <lineage>
        <taxon>Eukaryota</taxon>
        <taxon>Metazoa</taxon>
        <taxon>Cnidaria</taxon>
        <taxon>Anthozoa</taxon>
        <taxon>Hexacorallia</taxon>
        <taxon>Scleractinia</taxon>
        <taxon>Caryophylliina</taxon>
        <taxon>Caryophylliidae</taxon>
        <taxon>Desmophyllum</taxon>
    </lineage>
</organism>
<comment type="similarity">
    <text evidence="1 2">Belongs to the heparin-binding growth factors family.</text>
</comment>
<dbReference type="AlphaFoldDB" id="A0A9W9YZ93"/>
<name>A0A9W9YZ93_9CNID</name>
<dbReference type="PRINTS" id="PR00263">
    <property type="entry name" value="HBGFFGF"/>
</dbReference>
<dbReference type="GO" id="GO:0008083">
    <property type="term" value="F:growth factor activity"/>
    <property type="evidence" value="ECO:0007669"/>
    <property type="project" value="InterPro"/>
</dbReference>